<dbReference type="EMBL" id="WIGM01000015">
    <property type="protein sequence ID" value="KAF6844544.1"/>
    <property type="molecule type" value="Genomic_DNA"/>
</dbReference>
<reference evidence="1" key="1">
    <citation type="journal article" date="2020" name="Phytopathology">
        <title>Genome Sequence Resources of Colletotrichum truncatum, C. plurivorum, C. musicola, and C. sojae: Four Species Pathogenic to Soybean (Glycine max).</title>
        <authorList>
            <person name="Rogerio F."/>
            <person name="Boufleur T.R."/>
            <person name="Ciampi-Guillardi M."/>
            <person name="Sukno S.A."/>
            <person name="Thon M.R."/>
            <person name="Massola Junior N.S."/>
            <person name="Baroncelli R."/>
        </authorList>
    </citation>
    <scope>NUCLEOTIDE SEQUENCE</scope>
    <source>
        <strain evidence="1">LFN0074</strain>
    </source>
</reference>
<evidence type="ECO:0000313" key="1">
    <source>
        <dbReference type="EMBL" id="KAF6844544.1"/>
    </source>
</evidence>
<sequence>MPVVIRPDPTNVGKNEDRAASGRGFFDRLFNEDNRRTILQTSVKDADVGTVVPFKYGFVRTVLRAWQQHLHLELRPDDVWLAVLVQFSFFVNGRAEALRHHFVAHEGKRRLTVDMAFAKIEEVDMAFLTDRLVALARQQMVNPDLCDWMLPTFSTTLPHDRLTVAAVFLGTMQQYFGYGLCIDCGFPSVTLQGERGDWAELAKRVARLAEPADDDVGEFWMRACHSAGSEMSGGVTTLSGWLTTFCWWRADGKRQKTYDDAELASMWQEDWRRLRLRGVDFPVIDQDEVPVGITRVPITFYGDKVAEGKDTETVLLAGSTGMKIIDAEATRF</sequence>
<gene>
    <name evidence="1" type="ORF">CMUS01_01022</name>
</gene>
<comment type="caution">
    <text evidence="1">The sequence shown here is derived from an EMBL/GenBank/DDBJ whole genome shotgun (WGS) entry which is preliminary data.</text>
</comment>
<keyword evidence="2" id="KW-1185">Reference proteome</keyword>
<name>A0A8H6U8H6_9PEZI</name>
<dbReference type="AlphaFoldDB" id="A0A8H6U8H6"/>
<evidence type="ECO:0000313" key="2">
    <source>
        <dbReference type="Proteomes" id="UP000639643"/>
    </source>
</evidence>
<dbReference type="PANTHER" id="PTHR31252:SF11">
    <property type="entry name" value="DUF4419 DOMAIN-CONTAINING PROTEIN"/>
    <property type="match status" value="1"/>
</dbReference>
<organism evidence="1 2">
    <name type="scientific">Colletotrichum musicola</name>
    <dbReference type="NCBI Taxonomy" id="2175873"/>
    <lineage>
        <taxon>Eukaryota</taxon>
        <taxon>Fungi</taxon>
        <taxon>Dikarya</taxon>
        <taxon>Ascomycota</taxon>
        <taxon>Pezizomycotina</taxon>
        <taxon>Sordariomycetes</taxon>
        <taxon>Hypocreomycetidae</taxon>
        <taxon>Glomerellales</taxon>
        <taxon>Glomerellaceae</taxon>
        <taxon>Colletotrichum</taxon>
        <taxon>Colletotrichum orchidearum species complex</taxon>
    </lineage>
</organism>
<dbReference type="Proteomes" id="UP000639643">
    <property type="component" value="Unassembled WGS sequence"/>
</dbReference>
<protein>
    <submittedName>
        <fullName evidence="1">Uncharacterized protein</fullName>
    </submittedName>
</protein>
<dbReference type="InterPro" id="IPR025533">
    <property type="entry name" value="DUF4419"/>
</dbReference>
<dbReference type="PANTHER" id="PTHR31252">
    <property type="entry name" value="DUF4419 DOMAIN-CONTAINING PROTEIN"/>
    <property type="match status" value="1"/>
</dbReference>
<dbReference type="OrthoDB" id="9978173at2759"/>
<dbReference type="Pfam" id="PF14388">
    <property type="entry name" value="DUF4419"/>
    <property type="match status" value="1"/>
</dbReference>
<accession>A0A8H6U8H6</accession>
<proteinExistence type="predicted"/>